<name>A0A7G6VUT4_9SPHN</name>
<dbReference type="Gene3D" id="2.60.120.620">
    <property type="entry name" value="q2cbj1_9rhob like domain"/>
    <property type="match status" value="1"/>
</dbReference>
<dbReference type="RefSeq" id="WP_185884592.1">
    <property type="nucleotide sequence ID" value="NZ_CP060052.1"/>
</dbReference>
<organism evidence="1 2">
    <name type="scientific">Croceicoccus marinus</name>
    <dbReference type="NCBI Taxonomy" id="450378"/>
    <lineage>
        <taxon>Bacteria</taxon>
        <taxon>Pseudomonadati</taxon>
        <taxon>Pseudomonadota</taxon>
        <taxon>Alphaproteobacteria</taxon>
        <taxon>Sphingomonadales</taxon>
        <taxon>Erythrobacteraceae</taxon>
        <taxon>Croceicoccus</taxon>
    </lineage>
</organism>
<dbReference type="AlphaFoldDB" id="A0A7G6VUT4"/>
<evidence type="ECO:0000313" key="1">
    <source>
        <dbReference type="EMBL" id="QNE05499.1"/>
    </source>
</evidence>
<dbReference type="SUPFAM" id="SSF51197">
    <property type="entry name" value="Clavaminate synthase-like"/>
    <property type="match status" value="1"/>
</dbReference>
<reference evidence="1 2" key="1">
    <citation type="submission" date="2020-08" db="EMBL/GenBank/DDBJ databases">
        <authorList>
            <person name="Liu G."/>
            <person name="Sun C."/>
        </authorList>
    </citation>
    <scope>NUCLEOTIDE SEQUENCE [LARGE SCALE GENOMIC DNA]</scope>
    <source>
        <strain evidence="1 2">OT19</strain>
    </source>
</reference>
<proteinExistence type="predicted"/>
<dbReference type="Proteomes" id="UP000515297">
    <property type="component" value="Chromosome"/>
</dbReference>
<gene>
    <name evidence="1" type="ORF">H4O24_02000</name>
</gene>
<sequence>MTAHRPNDRHSIAVTVGLPGRVEEEEKAIYRGQLNLLPPTPASIALCQHAQRMIEEVFAPHDPRTAQHHLSVDEFVERAAAVKPRFIHDPQTRVLQKQYLKELGFDPDRTYLDVPRMRVVSSDGYLTSGVGHKQPPHRDTWWSAPMQQIQFWLPIFPMSRECSMEFYPHYVETGVENSSDDFNIYAWNARGRLKAAEHKQGEDKRGIPQPFAPLDHPAAVQVTLPVGGAVIFSANQLHATSDNVTGMTRFSIDFRIVDGQHVADGVGARNVDNGSTGTALRDFRRMSDEAQLPGDVVALYDIGDKPEDGILVFSSDVAERQKTERSPAETG</sequence>
<protein>
    <recommendedName>
        <fullName evidence="3">Phytanoyl-CoA dioxygenase family protein</fullName>
    </recommendedName>
</protein>
<evidence type="ECO:0000313" key="2">
    <source>
        <dbReference type="Proteomes" id="UP000515297"/>
    </source>
</evidence>
<evidence type="ECO:0008006" key="3">
    <source>
        <dbReference type="Google" id="ProtNLM"/>
    </source>
</evidence>
<dbReference type="EMBL" id="CP060052">
    <property type="protein sequence ID" value="QNE05499.1"/>
    <property type="molecule type" value="Genomic_DNA"/>
</dbReference>
<accession>A0A7G6VUT4</accession>